<dbReference type="InterPro" id="IPR037143">
    <property type="entry name" value="4-PPantetheinyl_Trfase_dom_sf"/>
</dbReference>
<dbReference type="GO" id="GO:0000287">
    <property type="term" value="F:magnesium ion binding"/>
    <property type="evidence" value="ECO:0007669"/>
    <property type="project" value="InterPro"/>
</dbReference>
<evidence type="ECO:0000313" key="5">
    <source>
        <dbReference type="Proteomes" id="UP000580797"/>
    </source>
</evidence>
<feature type="region of interest" description="Disordered" evidence="1">
    <location>
        <begin position="230"/>
        <end position="250"/>
    </location>
</feature>
<evidence type="ECO:0000313" key="3">
    <source>
        <dbReference type="EMBL" id="MBB5511663.1"/>
    </source>
</evidence>
<evidence type="ECO:0000313" key="4">
    <source>
        <dbReference type="Proteomes" id="UP000183530"/>
    </source>
</evidence>
<keyword evidence="3" id="KW-0808">Transferase</keyword>
<accession>A0A1L2ZLN4</accession>
<evidence type="ECO:0000256" key="1">
    <source>
        <dbReference type="SAM" id="MobiDB-lite"/>
    </source>
</evidence>
<dbReference type="SUPFAM" id="SSF56214">
    <property type="entry name" value="4'-phosphopantetheinyl transferase"/>
    <property type="match status" value="2"/>
</dbReference>
<name>A0A1L2ZLN4_9MICC</name>
<dbReference type="EMBL" id="JACHDR010000001">
    <property type="protein sequence ID" value="MBB5511663.1"/>
    <property type="molecule type" value="Genomic_DNA"/>
</dbReference>
<sequence length="250" mass="27046">MNLASEGFPASQYDAAALALADILPSAWLTRAEERRAEQLGAAGERFVAGRLAARQMASVILGLPAPELRIVSRCEGCGSDEHGVPEIVGPLHRGEPTRWHSSLSRSDTHVILGVVLTPVQELAGRVSIGVDLTSTDARHERILAELDPSFFEEEELWDVPTRAQWWAMKEAFGKAQGTGIVPHVPNILGPQGFSTAEISSAHRSPVLPSVPGHVSCGVVLQKYAHETSAHSEIADRNGSETERRQLFLK</sequence>
<dbReference type="Gene3D" id="3.90.470.20">
    <property type="entry name" value="4'-phosphopantetheinyl transferase domain"/>
    <property type="match status" value="1"/>
</dbReference>
<gene>
    <name evidence="2" type="ORF">BHE16_03820</name>
    <name evidence="3" type="ORF">HD598_000350</name>
</gene>
<dbReference type="EMBL" id="CP018135">
    <property type="protein sequence ID" value="APF40284.1"/>
    <property type="molecule type" value="Genomic_DNA"/>
</dbReference>
<dbReference type="OrthoDB" id="190168at2"/>
<dbReference type="GO" id="GO:0008897">
    <property type="term" value="F:holo-[acyl-carrier-protein] synthase activity"/>
    <property type="evidence" value="ECO:0007669"/>
    <property type="project" value="InterPro"/>
</dbReference>
<dbReference type="Proteomes" id="UP000580797">
    <property type="component" value="Unassembled WGS sequence"/>
</dbReference>
<dbReference type="AlphaFoldDB" id="A0A1L2ZLN4"/>
<proteinExistence type="predicted"/>
<reference evidence="3 5" key="2">
    <citation type="submission" date="2020-08" db="EMBL/GenBank/DDBJ databases">
        <title>Sequencing the genomes of 1000 actinobacteria strains.</title>
        <authorList>
            <person name="Klenk H.-P."/>
        </authorList>
    </citation>
    <scope>NUCLEOTIDE SEQUENCE [LARGE SCALE GENOMIC DNA]</scope>
    <source>
        <strain evidence="3 5">DSM 105783</strain>
    </source>
</reference>
<dbReference type="RefSeq" id="WP_071893765.1">
    <property type="nucleotide sequence ID" value="NZ_BAAARH010000009.1"/>
</dbReference>
<dbReference type="Proteomes" id="UP000183530">
    <property type="component" value="Chromosome"/>
</dbReference>
<evidence type="ECO:0000313" key="2">
    <source>
        <dbReference type="EMBL" id="APF40284.1"/>
    </source>
</evidence>
<protein>
    <submittedName>
        <fullName evidence="3">Phosphopantetheinyl transferase</fullName>
    </submittedName>
</protein>
<reference evidence="2 4" key="1">
    <citation type="submission" date="2016-11" db="EMBL/GenBank/DDBJ databases">
        <title>Genome sequencing of Zhihengliuella aestuarii B18 antagonistic to Plasmodiophora brassicae.</title>
        <authorList>
            <person name="Luo Y."/>
        </authorList>
    </citation>
    <scope>NUCLEOTIDE SEQUENCE [LARGE SCALE GENOMIC DNA]</scope>
    <source>
        <strain evidence="2 4">B18</strain>
    </source>
</reference>
<keyword evidence="4" id="KW-1185">Reference proteome</keyword>
<organism evidence="2 4">
    <name type="scientific">Neomicrococcus aestuarii</name>
    <dbReference type="NCBI Taxonomy" id="556325"/>
    <lineage>
        <taxon>Bacteria</taxon>
        <taxon>Bacillati</taxon>
        <taxon>Actinomycetota</taxon>
        <taxon>Actinomycetes</taxon>
        <taxon>Micrococcales</taxon>
        <taxon>Micrococcaceae</taxon>
        <taxon>Neomicrococcus</taxon>
    </lineage>
</organism>
<dbReference type="STRING" id="556325.BHE16_03820"/>
<dbReference type="KEGG" id="nae:BHE16_03820"/>